<dbReference type="AlphaFoldDB" id="A0A163YWC7"/>
<dbReference type="GO" id="GO:0006508">
    <property type="term" value="P:proteolysis"/>
    <property type="evidence" value="ECO:0007669"/>
    <property type="project" value="UniProtKB-UniRule"/>
</dbReference>
<dbReference type="OrthoDB" id="9777293at2"/>
<dbReference type="GeneID" id="301126907"/>
<comment type="PTM">
    <text evidence="4">Autoproteolytically processed. The inactive tetrameric zymogen termed p46 autoprocesses to a smaller form termed p41, which is active only during spore germination.</text>
</comment>
<name>A0A163YWC7_9BACI</name>
<proteinExistence type="inferred from homology"/>
<sequence length="364" mass="40096">MNNALDLSKYSIRTDLALEARDLALEKKKEMEGVIVQEEEEDGMKIVHMDITDKGAETIGKKKGKYLTLEVQGIRNKDTELQEKVIKMFAKHFSSFLEQLQISKDASCLVVGLGNWNVTPDALGPLTCENLLVTRHLFQLEPENVKEGYRPVSALAPGVMGLTGIETSDIITGVVKQSKPDFIIAVDALAARSIERVNSTIQIADSGIHPGSGVGNKRKELSVDTIGVPVISIGIPTVVDAVTITSDTIDFILKHLGREMREGNRPKNALAPSWFSFAEKKKLTDEDLPEEKERKQFLGIIGTLEENEKRMLIHEVLSPLGHNLMVTPKEVDMFIEDMANVLASGLNMALHSAVNEENTGAYTH</sequence>
<protein>
    <recommendedName>
        <fullName evidence="4">Germination protease</fullName>
        <ecNumber evidence="4">3.4.24.78</ecNumber>
    </recommendedName>
    <alternativeName>
        <fullName evidence="4">GPR endopeptidase</fullName>
    </alternativeName>
    <alternativeName>
        <fullName evidence="4">Germination proteinase</fullName>
    </alternativeName>
    <alternativeName>
        <fullName evidence="4">Spore protease</fullName>
    </alternativeName>
</protein>
<dbReference type="NCBIfam" id="TIGR01441">
    <property type="entry name" value="GPR"/>
    <property type="match status" value="1"/>
</dbReference>
<feature type="propeptide" id="PRO_5019593307" evidence="4">
    <location>
        <begin position="1"/>
        <end position="15"/>
    </location>
</feature>
<dbReference type="InterPro" id="IPR023430">
    <property type="entry name" value="Pept_HybD-like_dom_sf"/>
</dbReference>
<dbReference type="EMBL" id="LWBR01000024">
    <property type="protein sequence ID" value="KZN96409.1"/>
    <property type="molecule type" value="Genomic_DNA"/>
</dbReference>
<dbReference type="Gene3D" id="3.40.50.1450">
    <property type="entry name" value="HybD-like"/>
    <property type="match status" value="1"/>
</dbReference>
<dbReference type="Proteomes" id="UP000076476">
    <property type="component" value="Unassembled WGS sequence"/>
</dbReference>
<dbReference type="EC" id="3.4.24.78" evidence="4"/>
<dbReference type="SUPFAM" id="SSF53163">
    <property type="entry name" value="HybD-like"/>
    <property type="match status" value="1"/>
</dbReference>
<evidence type="ECO:0000256" key="1">
    <source>
        <dbReference type="ARBA" id="ARBA00022670"/>
    </source>
</evidence>
<dbReference type="InterPro" id="IPR005080">
    <property type="entry name" value="Peptidase_A25"/>
</dbReference>
<accession>A0A163YWC7</accession>
<evidence type="ECO:0000313" key="6">
    <source>
        <dbReference type="Proteomes" id="UP000076476"/>
    </source>
</evidence>
<dbReference type="HAMAP" id="MF_00626">
    <property type="entry name" value="Germination_prot"/>
    <property type="match status" value="1"/>
</dbReference>
<evidence type="ECO:0000256" key="4">
    <source>
        <dbReference type="HAMAP-Rule" id="MF_00626"/>
    </source>
</evidence>
<comment type="catalytic activity">
    <reaction evidence="4">
        <text>Endopeptidase action with P4 Glu or Asp, P1 preferably Glu &gt; Asp, P1' hydrophobic and P2' Ala.</text>
        <dbReference type="EC" id="3.4.24.78"/>
    </reaction>
</comment>
<dbReference type="RefSeq" id="WP_063388171.1">
    <property type="nucleotide sequence ID" value="NZ_LVHY01000111.1"/>
</dbReference>
<keyword evidence="1 4" id="KW-0645">Protease</keyword>
<keyword evidence="3 4" id="KW-0865">Zymogen</keyword>
<reference evidence="5 6" key="1">
    <citation type="submission" date="2016-04" db="EMBL/GenBank/DDBJ databases">
        <title>Draft genome sequence of Aeribacillus pallidus 8m3 from petroleum reservoir.</title>
        <authorList>
            <person name="Poltaraus A.B."/>
            <person name="Nazina T.N."/>
            <person name="Tourova T.P."/>
            <person name="Malakho S.M."/>
            <person name="Korshunova A.V."/>
            <person name="Sokolova D.S."/>
        </authorList>
    </citation>
    <scope>NUCLEOTIDE SEQUENCE [LARGE SCALE GENOMIC DNA]</scope>
    <source>
        <strain evidence="5 6">8m3</strain>
    </source>
</reference>
<keyword evidence="6" id="KW-1185">Reference proteome</keyword>
<evidence type="ECO:0000256" key="3">
    <source>
        <dbReference type="ARBA" id="ARBA00023145"/>
    </source>
</evidence>
<evidence type="ECO:0000256" key="2">
    <source>
        <dbReference type="ARBA" id="ARBA00022801"/>
    </source>
</evidence>
<dbReference type="Pfam" id="PF03418">
    <property type="entry name" value="Peptidase_A25"/>
    <property type="match status" value="1"/>
</dbReference>
<organism evidence="5 6">
    <name type="scientific">Aeribacillus pallidus</name>
    <dbReference type="NCBI Taxonomy" id="33936"/>
    <lineage>
        <taxon>Bacteria</taxon>
        <taxon>Bacillati</taxon>
        <taxon>Bacillota</taxon>
        <taxon>Bacilli</taxon>
        <taxon>Bacillales</taxon>
        <taxon>Bacillaceae</taxon>
        <taxon>Aeribacillus</taxon>
    </lineage>
</organism>
<accession>A0A165XTN9</accession>
<comment type="function">
    <text evidence="4">Initiates the rapid degradation of small, acid-soluble proteins during spore germination.</text>
</comment>
<keyword evidence="2 4" id="KW-0378">Hydrolase</keyword>
<comment type="similarity">
    <text evidence="4">Belongs to the peptidase A25 family.</text>
</comment>
<feature type="chain" id="PRO_5023275428" description="Germination protease" evidence="4">
    <location>
        <begin position="16"/>
        <end position="364"/>
    </location>
</feature>
<dbReference type="PIRSF" id="PIRSF019549">
    <property type="entry name" value="Peptidase_A25"/>
    <property type="match status" value="1"/>
</dbReference>
<evidence type="ECO:0000313" key="5">
    <source>
        <dbReference type="EMBL" id="KZN96409.1"/>
    </source>
</evidence>
<comment type="caution">
    <text evidence="5">The sequence shown here is derived from an EMBL/GenBank/DDBJ whole genome shotgun (WGS) entry which is preliminary data.</text>
</comment>
<dbReference type="GO" id="GO:0004222">
    <property type="term" value="F:metalloendopeptidase activity"/>
    <property type="evidence" value="ECO:0007669"/>
    <property type="project" value="UniProtKB-UniRule"/>
</dbReference>
<dbReference type="STRING" id="33936.AZI98_09380"/>
<gene>
    <name evidence="4" type="primary">gpr</name>
    <name evidence="5" type="ORF">AZI98_09380</name>
</gene>
<comment type="subunit">
    <text evidence="4">Homotetramer.</text>
</comment>
<dbReference type="GO" id="GO:0009847">
    <property type="term" value="P:spore germination"/>
    <property type="evidence" value="ECO:0007669"/>
    <property type="project" value="UniProtKB-UniRule"/>
</dbReference>